<feature type="transmembrane region" description="Helical" evidence="10">
    <location>
        <begin position="385"/>
        <end position="408"/>
    </location>
</feature>
<dbReference type="PANTHER" id="PTHR10110">
    <property type="entry name" value="SODIUM/HYDROGEN EXCHANGER"/>
    <property type="match status" value="1"/>
</dbReference>
<proteinExistence type="predicted"/>
<keyword evidence="9" id="KW-0739">Sodium transport</keyword>
<comment type="subcellular location">
    <subcellularLocation>
        <location evidence="1">Cell membrane</location>
        <topology evidence="1">Multi-pass membrane protein</topology>
    </subcellularLocation>
</comment>
<dbReference type="InterPro" id="IPR018422">
    <property type="entry name" value="Cation/H_exchanger_CPA1"/>
</dbReference>
<keyword evidence="5 10" id="KW-1133">Transmembrane helix</keyword>
<gene>
    <name evidence="12" type="ORF">LC0644_1117</name>
</gene>
<dbReference type="GO" id="GO:0015385">
    <property type="term" value="F:sodium:proton antiporter activity"/>
    <property type="evidence" value="ECO:0007669"/>
    <property type="project" value="InterPro"/>
</dbReference>
<sequence length="702" mass="78283">MHLVEAVLFLMALVIVSNVLSHYIVAVPVSLIQVALGLGAALFFHLEINLATDWFMLLFIAPLLFYDGRNFPRRELWELRGPIIGNAIFLVFVTMLVGGYLIHFLIPPMPLPASFALAAILSPTDPIAVQSLAKRVHLPKGVLHLVSGESLINDASGLIGFKYGIAATMTGTFVLGNAVRDFFYVAIVGALAGLVLISLINLSRKWLLQQGINDVILHTILQVLTPFFIYLVVDEFMHASGVIAVVVAGLLSNTRYNRYIAALPELRIVSERTWDIIVYTLNGIIFLILGIELPVAMTDTIADHEVSTFQALGFVVVVYLGILIVRTLWIYGYMLLAKRSKEGKASWRAALLSGISGVRGAITLVGVLAVPAALSNGDAFPERSLMLFIAAGVVVLSLIVAIIALPLVTRSVAPLQTRGSTIVTDDSGDQDDDDSNDIRIISLSQAQTFVFQMAVRRVESERRETNQKAALDLIAEYQYLIRRLELAEDTGAAIPPLIQDELDLRKVGVQGELYALDDLWRDNKIMSKSYAKARKQLQHRLNDLDSMAKRSGRPTFRMLFERSALRLSHWWYTVASEQNRSHRFFNERLFIEKETAKGGLKYLSQFLRQKENKAHNYNRQVIYALIVQYRNRIASVKALNTHKSTQYEQELGRLRAIAFAAERAAIHDLTEKGYITMTMAQKLNQNVNFTENAATLTSLEEV</sequence>
<evidence type="ECO:0000313" key="12">
    <source>
        <dbReference type="EMBL" id="GAN36528.1"/>
    </source>
</evidence>
<organism evidence="12 13">
    <name type="scientific">Lacticaseibacillus paracasei NRIC 0644</name>
    <dbReference type="NCBI Taxonomy" id="1435038"/>
    <lineage>
        <taxon>Bacteria</taxon>
        <taxon>Bacillati</taxon>
        <taxon>Bacillota</taxon>
        <taxon>Bacilli</taxon>
        <taxon>Lactobacillales</taxon>
        <taxon>Lactobacillaceae</taxon>
        <taxon>Lacticaseibacillus</taxon>
    </lineage>
</organism>
<feature type="transmembrane region" description="Helical" evidence="10">
    <location>
        <begin position="309"/>
        <end position="337"/>
    </location>
</feature>
<feature type="transmembrane region" description="Helical" evidence="10">
    <location>
        <begin position="42"/>
        <end position="66"/>
    </location>
</feature>
<keyword evidence="4 10" id="KW-0812">Transmembrane</keyword>
<dbReference type="Gene3D" id="6.10.140.1330">
    <property type="match status" value="1"/>
</dbReference>
<keyword evidence="6" id="KW-0915">Sodium</keyword>
<comment type="caution">
    <text evidence="12">The sequence shown here is derived from an EMBL/GenBank/DDBJ whole genome shotgun (WGS) entry which is preliminary data.</text>
</comment>
<evidence type="ECO:0000256" key="8">
    <source>
        <dbReference type="ARBA" id="ARBA00023136"/>
    </source>
</evidence>
<dbReference type="Proteomes" id="UP000032552">
    <property type="component" value="Unassembled WGS sequence"/>
</dbReference>
<evidence type="ECO:0000256" key="2">
    <source>
        <dbReference type="ARBA" id="ARBA00022448"/>
    </source>
</evidence>
<evidence type="ECO:0000259" key="11">
    <source>
        <dbReference type="Pfam" id="PF00999"/>
    </source>
</evidence>
<dbReference type="PANTHER" id="PTHR10110:SF86">
    <property type="entry name" value="SODIUM_HYDROGEN EXCHANGER 7"/>
    <property type="match status" value="1"/>
</dbReference>
<dbReference type="GO" id="GO:0005886">
    <property type="term" value="C:plasma membrane"/>
    <property type="evidence" value="ECO:0007669"/>
    <property type="project" value="UniProtKB-SubCell"/>
</dbReference>
<evidence type="ECO:0000256" key="3">
    <source>
        <dbReference type="ARBA" id="ARBA00022475"/>
    </source>
</evidence>
<feature type="transmembrane region" description="Helical" evidence="10">
    <location>
        <begin position="239"/>
        <end position="256"/>
    </location>
</feature>
<evidence type="ECO:0000256" key="4">
    <source>
        <dbReference type="ARBA" id="ARBA00022692"/>
    </source>
</evidence>
<dbReference type="EMBL" id="BAYM01000080">
    <property type="protein sequence ID" value="GAN36528.1"/>
    <property type="molecule type" value="Genomic_DNA"/>
</dbReference>
<feature type="transmembrane region" description="Helical" evidence="10">
    <location>
        <begin position="87"/>
        <end position="106"/>
    </location>
</feature>
<keyword evidence="8 10" id="KW-0472">Membrane</keyword>
<keyword evidence="3" id="KW-1003">Cell membrane</keyword>
<dbReference type="InterPro" id="IPR006153">
    <property type="entry name" value="Cation/H_exchanger_TM"/>
</dbReference>
<dbReference type="GO" id="GO:0015386">
    <property type="term" value="F:potassium:proton antiporter activity"/>
    <property type="evidence" value="ECO:0007669"/>
    <property type="project" value="TreeGrafter"/>
</dbReference>
<feature type="transmembrane region" description="Helical" evidence="10">
    <location>
        <begin position="215"/>
        <end position="233"/>
    </location>
</feature>
<feature type="transmembrane region" description="Helical" evidence="10">
    <location>
        <begin position="276"/>
        <end position="297"/>
    </location>
</feature>
<dbReference type="Pfam" id="PF00999">
    <property type="entry name" value="Na_H_Exchanger"/>
    <property type="match status" value="1"/>
</dbReference>
<protein>
    <submittedName>
        <fullName evidence="12">CPA1 family monovalent cation:proton (H+) antiporter-1</fullName>
    </submittedName>
</protein>
<feature type="transmembrane region" description="Helical" evidence="10">
    <location>
        <begin position="349"/>
        <end position="373"/>
    </location>
</feature>
<name>A0A0C9QCX9_LACPA</name>
<keyword evidence="7" id="KW-0406">Ion transport</keyword>
<evidence type="ECO:0000313" key="13">
    <source>
        <dbReference type="Proteomes" id="UP000032552"/>
    </source>
</evidence>
<evidence type="ECO:0000256" key="7">
    <source>
        <dbReference type="ARBA" id="ARBA00023065"/>
    </source>
</evidence>
<accession>A0A0C9QCX9</accession>
<dbReference type="AlphaFoldDB" id="A0A0C9QCX9"/>
<evidence type="ECO:0000256" key="5">
    <source>
        <dbReference type="ARBA" id="ARBA00022989"/>
    </source>
</evidence>
<dbReference type="GO" id="GO:0098719">
    <property type="term" value="P:sodium ion import across plasma membrane"/>
    <property type="evidence" value="ECO:0007669"/>
    <property type="project" value="TreeGrafter"/>
</dbReference>
<feature type="transmembrane region" description="Helical" evidence="10">
    <location>
        <begin position="182"/>
        <end position="203"/>
    </location>
</feature>
<dbReference type="RefSeq" id="WP_003564354.1">
    <property type="nucleotide sequence ID" value="NZ_BAYM01000080.1"/>
</dbReference>
<reference evidence="13" key="1">
    <citation type="submission" date="2014-05" db="EMBL/GenBank/DDBJ databases">
        <title>Whole genome sequencing of Lactobacillus casei NRIC0644.</title>
        <authorList>
            <person name="Atarashi H."/>
            <person name="Yoshida Y."/>
            <person name="Fujimura S."/>
            <person name="Tanaka N."/>
            <person name="Shiwa Y."/>
            <person name="Yoshikawa H."/>
            <person name="Okada S."/>
            <person name="Nakagawa J."/>
        </authorList>
    </citation>
    <scope>NUCLEOTIDE SEQUENCE [LARGE SCALE GENOMIC DNA]</scope>
    <source>
        <strain evidence="13">NRIC0644</strain>
    </source>
</reference>
<dbReference type="GeneID" id="57089655"/>
<evidence type="ECO:0000256" key="1">
    <source>
        <dbReference type="ARBA" id="ARBA00004651"/>
    </source>
</evidence>
<evidence type="ECO:0000256" key="6">
    <source>
        <dbReference type="ARBA" id="ARBA00023053"/>
    </source>
</evidence>
<evidence type="ECO:0000256" key="9">
    <source>
        <dbReference type="ARBA" id="ARBA00023201"/>
    </source>
</evidence>
<keyword evidence="2" id="KW-0813">Transport</keyword>
<evidence type="ECO:0000256" key="10">
    <source>
        <dbReference type="SAM" id="Phobius"/>
    </source>
</evidence>
<feature type="domain" description="Cation/H+ exchanger transmembrane" evidence="11">
    <location>
        <begin position="15"/>
        <end position="406"/>
    </location>
</feature>
<dbReference type="GO" id="GO:0051453">
    <property type="term" value="P:regulation of intracellular pH"/>
    <property type="evidence" value="ECO:0007669"/>
    <property type="project" value="TreeGrafter"/>
</dbReference>